<evidence type="ECO:0000313" key="3">
    <source>
        <dbReference type="Proteomes" id="UP000694501"/>
    </source>
</evidence>
<dbReference type="PANTHER" id="PTHR34853:SF1">
    <property type="entry name" value="LIPASE 5"/>
    <property type="match status" value="1"/>
</dbReference>
<dbReference type="InterPro" id="IPR005152">
    <property type="entry name" value="Lipase_secreted"/>
</dbReference>
<dbReference type="GO" id="GO:0016042">
    <property type="term" value="P:lipid catabolic process"/>
    <property type="evidence" value="ECO:0007669"/>
    <property type="project" value="InterPro"/>
</dbReference>
<feature type="chain" id="PRO_5036817584" evidence="1">
    <location>
        <begin position="25"/>
        <end position="398"/>
    </location>
</feature>
<protein>
    <submittedName>
        <fullName evidence="2">Lipase family protein</fullName>
    </submittedName>
</protein>
<dbReference type="PIRSF" id="PIRSF029171">
    <property type="entry name" value="Esterase_LipA"/>
    <property type="match status" value="1"/>
</dbReference>
<accession>A0A949JIT1</accession>
<dbReference type="AlphaFoldDB" id="A0A949JIT1"/>
<dbReference type="EMBL" id="JAELVF020000001">
    <property type="protein sequence ID" value="MBU7597024.1"/>
    <property type="molecule type" value="Genomic_DNA"/>
</dbReference>
<dbReference type="RefSeq" id="WP_211040032.1">
    <property type="nucleotide sequence ID" value="NZ_JAELVF020000001.1"/>
</dbReference>
<comment type="caution">
    <text evidence="2">The sequence shown here is derived from an EMBL/GenBank/DDBJ whole genome shotgun (WGS) entry which is preliminary data.</text>
</comment>
<sequence length="398" mass="41411">MWATGLMLATAASFGLVAAPAAHAEERPPFYEPPAELPAGNGEVIRTEPADVYLDPNKALKVPADVHRVMYRSTDGQGEPLAVTGTVLTPNTPWIGKGERPIVGYTFGTLGVGDQCAASRQMAEGTAIEAALVQALLLRGYAVAVSDMEGGGTPGVHTYVNREATGNAMLDVVRAAQRLPEAKLPDNGPVGLVGYSQGGGASASAAELAATYAPELDIRGASAGAPPATLDALVENLDGSDKVGFLGYAVVGLAAGYDIDLDSYLNDAGRKFAKDAETLCNGEMQDAHQGVRSEDLTVDGRSLSQIMTEEPWAGVVEKQAIGERPPGFPMMINHSRFDEVIPFEVGQGLKADWCAGGTTVKHKPNVAPNHVSGAVFGFPGVLTWLEGRFAGLPAPSSC</sequence>
<keyword evidence="1" id="KW-0732">Signal</keyword>
<dbReference type="Gene3D" id="3.40.50.1820">
    <property type="entry name" value="alpha/beta hydrolase"/>
    <property type="match status" value="1"/>
</dbReference>
<keyword evidence="3" id="KW-1185">Reference proteome</keyword>
<feature type="signal peptide" evidence="1">
    <location>
        <begin position="1"/>
        <end position="24"/>
    </location>
</feature>
<dbReference type="InterPro" id="IPR029058">
    <property type="entry name" value="AB_hydrolase_fold"/>
</dbReference>
<dbReference type="GO" id="GO:0004806">
    <property type="term" value="F:triacylglycerol lipase activity"/>
    <property type="evidence" value="ECO:0007669"/>
    <property type="project" value="InterPro"/>
</dbReference>
<organism evidence="2 3">
    <name type="scientific">Streptomyces tardus</name>
    <dbReference type="NCBI Taxonomy" id="2780544"/>
    <lineage>
        <taxon>Bacteria</taxon>
        <taxon>Bacillati</taxon>
        <taxon>Actinomycetota</taxon>
        <taxon>Actinomycetes</taxon>
        <taxon>Kitasatosporales</taxon>
        <taxon>Streptomycetaceae</taxon>
        <taxon>Streptomyces</taxon>
    </lineage>
</organism>
<proteinExistence type="predicted"/>
<reference evidence="2" key="1">
    <citation type="submission" date="2021-06" db="EMBL/GenBank/DDBJ databases">
        <title>Sequencing of actinobacteria type strains.</title>
        <authorList>
            <person name="Nguyen G.-S."/>
            <person name="Wentzel A."/>
        </authorList>
    </citation>
    <scope>NUCLEOTIDE SEQUENCE</scope>
    <source>
        <strain evidence="2">P38-E01</strain>
    </source>
</reference>
<dbReference type="Proteomes" id="UP000694501">
    <property type="component" value="Unassembled WGS sequence"/>
</dbReference>
<gene>
    <name evidence="2" type="ORF">JGS22_005080</name>
</gene>
<dbReference type="Pfam" id="PF03583">
    <property type="entry name" value="LIP"/>
    <property type="match status" value="1"/>
</dbReference>
<dbReference type="SUPFAM" id="SSF53474">
    <property type="entry name" value="alpha/beta-Hydrolases"/>
    <property type="match status" value="1"/>
</dbReference>
<dbReference type="Gene3D" id="1.10.260.130">
    <property type="match status" value="1"/>
</dbReference>
<evidence type="ECO:0000313" key="2">
    <source>
        <dbReference type="EMBL" id="MBU7597024.1"/>
    </source>
</evidence>
<name>A0A949JIT1_9ACTN</name>
<dbReference type="PANTHER" id="PTHR34853">
    <property type="match status" value="1"/>
</dbReference>
<evidence type="ECO:0000256" key="1">
    <source>
        <dbReference type="SAM" id="SignalP"/>
    </source>
</evidence>